<feature type="transmembrane region" description="Helical" evidence="1">
    <location>
        <begin position="15"/>
        <end position="35"/>
    </location>
</feature>
<gene>
    <name evidence="3" type="ordered locus">Mesci_2452</name>
</gene>
<protein>
    <recommendedName>
        <fullName evidence="2">Putative Flp pilus-assembly TadG-like N-terminal domain-containing protein</fullName>
    </recommendedName>
</protein>
<dbReference type="STRING" id="765698.Mesci_2452"/>
<accession>E8TM98</accession>
<dbReference type="OrthoDB" id="8014659at2"/>
<organism evidence="3 4">
    <name type="scientific">Mesorhizobium ciceri biovar biserrulae (strain HAMBI 2942 / LMG 23838 / WSM1271)</name>
    <dbReference type="NCBI Taxonomy" id="765698"/>
    <lineage>
        <taxon>Bacteria</taxon>
        <taxon>Pseudomonadati</taxon>
        <taxon>Pseudomonadota</taxon>
        <taxon>Alphaproteobacteria</taxon>
        <taxon>Hyphomicrobiales</taxon>
        <taxon>Phyllobacteriaceae</taxon>
        <taxon>Mesorhizobium</taxon>
    </lineage>
</organism>
<dbReference type="EMBL" id="CP002447">
    <property type="protein sequence ID" value="ADV11597.1"/>
    <property type="molecule type" value="Genomic_DNA"/>
</dbReference>
<feature type="domain" description="Putative Flp pilus-assembly TadG-like N-terminal" evidence="2">
    <location>
        <begin position="16"/>
        <end position="60"/>
    </location>
</feature>
<evidence type="ECO:0000313" key="3">
    <source>
        <dbReference type="EMBL" id="ADV11597.1"/>
    </source>
</evidence>
<dbReference type="RefSeq" id="WP_013530280.1">
    <property type="nucleotide sequence ID" value="NC_014923.1"/>
</dbReference>
<keyword evidence="1" id="KW-0472">Membrane</keyword>
<dbReference type="HOGENOM" id="CLU_515620_0_0_5"/>
<dbReference type="KEGG" id="mci:Mesci_2452"/>
<dbReference type="Pfam" id="PF13400">
    <property type="entry name" value="Tad"/>
    <property type="match status" value="1"/>
</dbReference>
<proteinExistence type="predicted"/>
<evidence type="ECO:0000259" key="2">
    <source>
        <dbReference type="Pfam" id="PF13400"/>
    </source>
</evidence>
<sequence>MLGTIRAFWNDQRGIALILVSITLPAIIGFSLLAIDMSRINNLHNDLQKGADSFALAAAAELDGSSGAWVRAERAMDVLVRNESQFSTAGPRILLAGQPGGTQRCNSAGSISWCFLKAIPAADGIQITVANQATYLADADPAVGEGQTRFIQVTVTPTGFDAIFPASFLSSGASNSFNVGAVAVAGFTSGVCDFTPVFMCNPYEMVNGTNSAGGYTLAQAVSNPDVHRRLIELRKVGSGAAAGPGNFGFLEPPAGVGNGAQALAQTIATSKPIGCYNSASVSTKTGQNAGPVQDAFNVRFGIGAGGTFNSPEYGPSANVRKGAKQVKGSVNQCPAMNQLSFTEAGTKGLPRDATTPYQGGRMGDGNWDFAGYWSTNFGSAAHPSSWDTTKPTRYEVYRYEISAGLVGTASTGGELGTPSAGCQPPVTSVDRRLLYGAILNCNALEAAGKDLSGHSTDLPVEAFGSFFLTEPVMSASDDASVMVELVDITGHDGQKTLDNFLRDEAQLYR</sequence>
<name>E8TM98_MESCW</name>
<dbReference type="eggNOG" id="COG4961">
    <property type="taxonomic scope" value="Bacteria"/>
</dbReference>
<evidence type="ECO:0000256" key="1">
    <source>
        <dbReference type="SAM" id="Phobius"/>
    </source>
</evidence>
<dbReference type="InterPro" id="IPR028087">
    <property type="entry name" value="Tad_N"/>
</dbReference>
<evidence type="ECO:0000313" key="4">
    <source>
        <dbReference type="Proteomes" id="UP000007471"/>
    </source>
</evidence>
<reference evidence="4" key="1">
    <citation type="submission" date="2011-01" db="EMBL/GenBank/DDBJ databases">
        <title>Complete sequence of chromosome of Mesorhizobium ciceri bv. biserrulae WSM1271.</title>
        <authorList>
            <person name="Lucas S."/>
            <person name="Copeland A."/>
            <person name="Lapidus A."/>
            <person name="Cheng J.-F."/>
            <person name="Goodwin L."/>
            <person name="Pitluck S."/>
            <person name="Teshima H."/>
            <person name="Detter J.C."/>
            <person name="Han C."/>
            <person name="Tapia R."/>
            <person name="Land M."/>
            <person name="Hauser L."/>
            <person name="Kyrpides N."/>
            <person name="Ivanova N."/>
            <person name="Nandasena K."/>
            <person name="Reeve W.G."/>
            <person name="Howieson J.G."/>
            <person name="O'Hara G."/>
            <person name="Tiwari R.P."/>
            <person name="Woyke T."/>
        </authorList>
    </citation>
    <scope>NUCLEOTIDE SEQUENCE [LARGE SCALE GENOMIC DNA]</scope>
    <source>
        <strain evidence="4">HAMBI 2942 / LMG 23838 / WSM1271</strain>
    </source>
</reference>
<keyword evidence="1" id="KW-1133">Transmembrane helix</keyword>
<dbReference type="PATRIC" id="fig|765698.3.peg.2929"/>
<keyword evidence="1" id="KW-0812">Transmembrane</keyword>
<dbReference type="Proteomes" id="UP000007471">
    <property type="component" value="Chromosome"/>
</dbReference>
<dbReference type="AlphaFoldDB" id="E8TM98"/>